<gene>
    <name evidence="1" type="ORF">SAMN05443248_1961</name>
</gene>
<evidence type="ECO:0000313" key="2">
    <source>
        <dbReference type="Proteomes" id="UP000189796"/>
    </source>
</evidence>
<reference evidence="1 2" key="1">
    <citation type="submission" date="2016-11" db="EMBL/GenBank/DDBJ databases">
        <authorList>
            <person name="Jaros S."/>
            <person name="Januszkiewicz K."/>
            <person name="Wedrychowicz H."/>
        </authorList>
    </citation>
    <scope>NUCLEOTIDE SEQUENCE [LARGE SCALE GENOMIC DNA]</scope>
    <source>
        <strain evidence="1 2">GAS138</strain>
    </source>
</reference>
<dbReference type="EMBL" id="LT670817">
    <property type="protein sequence ID" value="SHG56108.1"/>
    <property type="molecule type" value="Genomic_DNA"/>
</dbReference>
<sequence length="78" mass="8793">MLGVLRWGCRSCFSEVVNGQPRNGDAIRFSRRGEKMLDEHFRQVLVRPGSCLKVYGQLAEKLAWSGAAALRICHCFLP</sequence>
<accession>A0A1M5KTL2</accession>
<organism evidence="1 2">
    <name type="scientific">Bradyrhizobium erythrophlei</name>
    <dbReference type="NCBI Taxonomy" id="1437360"/>
    <lineage>
        <taxon>Bacteria</taxon>
        <taxon>Pseudomonadati</taxon>
        <taxon>Pseudomonadota</taxon>
        <taxon>Alphaproteobacteria</taxon>
        <taxon>Hyphomicrobiales</taxon>
        <taxon>Nitrobacteraceae</taxon>
        <taxon>Bradyrhizobium</taxon>
    </lineage>
</organism>
<name>A0A1M5KTL2_9BRAD</name>
<dbReference type="Proteomes" id="UP000189796">
    <property type="component" value="Chromosome I"/>
</dbReference>
<protein>
    <submittedName>
        <fullName evidence="1">Uncharacterized protein</fullName>
    </submittedName>
</protein>
<evidence type="ECO:0000313" key="1">
    <source>
        <dbReference type="EMBL" id="SHG56108.1"/>
    </source>
</evidence>
<dbReference type="AlphaFoldDB" id="A0A1M5KTL2"/>
<proteinExistence type="predicted"/>